<dbReference type="Pfam" id="PF18780">
    <property type="entry name" value="HNH_repeat"/>
    <property type="match status" value="2"/>
</dbReference>
<dbReference type="AlphaFoldDB" id="L9VRJ0"/>
<dbReference type="InterPro" id="IPR041025">
    <property type="entry name" value="HNH_repeat"/>
</dbReference>
<accession>L9VRJ0</accession>
<dbReference type="STRING" id="1114856.GCA_000383975_03262"/>
<reference evidence="1 2" key="1">
    <citation type="journal article" date="2014" name="PLoS Genet.">
        <title>Phylogenetically driven sequencing of extremely halophilic archaea reveals strategies for static and dynamic osmo-response.</title>
        <authorList>
            <person name="Becker E.A."/>
            <person name="Seitzer P.M."/>
            <person name="Tritt A."/>
            <person name="Larsen D."/>
            <person name="Krusor M."/>
            <person name="Yao A.I."/>
            <person name="Wu D."/>
            <person name="Madern D."/>
            <person name="Eisen J.A."/>
            <person name="Darling A.E."/>
            <person name="Facciotti M.T."/>
        </authorList>
    </citation>
    <scope>NUCLEOTIDE SEQUENCE [LARGE SCALE GENOMIC DNA]</scope>
    <source>
        <strain evidence="1 2">GA33</strain>
    </source>
</reference>
<sequence length="209" mass="24089">MGIRDGEVTHTRGYTEAALIEHLRAVNDAYQQLPTITNLEAYNDEYDPAITPHPQTYISRFESWTSALKAAFPDAELCRELWRVANHLDRRPYQDDLDDHGRFGSRAYQQRFEAWEAALEAAEFDPSVRIPEDFLIADLWRVARLDETCSETESKTDKPMFSAIDDWWSLSVEKLQQHGTYSYQTYIRRLGGCRGGLIGIQQQAGLRNL</sequence>
<dbReference type="RefSeq" id="WP_006090777.1">
    <property type="nucleotide sequence ID" value="NZ_AOHW01000036.1"/>
</dbReference>
<organism evidence="1 2">
    <name type="scientific">Natronorubrum tibetense GA33</name>
    <dbReference type="NCBI Taxonomy" id="1114856"/>
    <lineage>
        <taxon>Archaea</taxon>
        <taxon>Methanobacteriati</taxon>
        <taxon>Methanobacteriota</taxon>
        <taxon>Stenosarchaea group</taxon>
        <taxon>Halobacteria</taxon>
        <taxon>Halobacteriales</taxon>
        <taxon>Natrialbaceae</taxon>
        <taxon>Natronorubrum</taxon>
    </lineage>
</organism>
<dbReference type="Proteomes" id="UP000011599">
    <property type="component" value="Unassembled WGS sequence"/>
</dbReference>
<evidence type="ECO:0000313" key="2">
    <source>
        <dbReference type="Proteomes" id="UP000011599"/>
    </source>
</evidence>
<dbReference type="OrthoDB" id="11472at2157"/>
<protein>
    <submittedName>
        <fullName evidence="1">Uncharacterized protein</fullName>
    </submittedName>
</protein>
<comment type="caution">
    <text evidence="1">The sequence shown here is derived from an EMBL/GenBank/DDBJ whole genome shotgun (WGS) entry which is preliminary data.</text>
</comment>
<evidence type="ECO:0000313" key="1">
    <source>
        <dbReference type="EMBL" id="ELY39825.1"/>
    </source>
</evidence>
<proteinExistence type="predicted"/>
<gene>
    <name evidence="1" type="ORF">C496_14146</name>
</gene>
<keyword evidence="2" id="KW-1185">Reference proteome</keyword>
<name>L9VRJ0_9EURY</name>
<dbReference type="eggNOG" id="arCOG08099">
    <property type="taxonomic scope" value="Archaea"/>
</dbReference>
<dbReference type="EMBL" id="AOHW01000036">
    <property type="protein sequence ID" value="ELY39825.1"/>
    <property type="molecule type" value="Genomic_DNA"/>
</dbReference>